<dbReference type="PANTHER" id="PTHR22923">
    <property type="entry name" value="CEREBELLIN-RELATED"/>
    <property type="match status" value="1"/>
</dbReference>
<reference evidence="7" key="1">
    <citation type="submission" date="2021-03" db="EMBL/GenBank/DDBJ databases">
        <authorList>
            <person name="Bekaert M."/>
        </authorList>
    </citation>
    <scope>NUCLEOTIDE SEQUENCE</scope>
</reference>
<keyword evidence="4" id="KW-0175">Coiled coil</keyword>
<evidence type="ECO:0000256" key="3">
    <source>
        <dbReference type="ARBA" id="ARBA00022729"/>
    </source>
</evidence>
<gene>
    <name evidence="7" type="ORF">MEDL_8129</name>
</gene>
<feature type="signal peptide" evidence="5">
    <location>
        <begin position="1"/>
        <end position="20"/>
    </location>
</feature>
<organism evidence="7 8">
    <name type="scientific">Mytilus edulis</name>
    <name type="common">Blue mussel</name>
    <dbReference type="NCBI Taxonomy" id="6550"/>
    <lineage>
        <taxon>Eukaryota</taxon>
        <taxon>Metazoa</taxon>
        <taxon>Spiralia</taxon>
        <taxon>Lophotrochozoa</taxon>
        <taxon>Mollusca</taxon>
        <taxon>Bivalvia</taxon>
        <taxon>Autobranchia</taxon>
        <taxon>Pteriomorphia</taxon>
        <taxon>Mytilida</taxon>
        <taxon>Mytiloidea</taxon>
        <taxon>Mytilidae</taxon>
        <taxon>Mytilinae</taxon>
        <taxon>Mytilus</taxon>
    </lineage>
</organism>
<dbReference type="InterPro" id="IPR050822">
    <property type="entry name" value="Cerebellin_Synaptic_Org"/>
</dbReference>
<feature type="coiled-coil region" evidence="4">
    <location>
        <begin position="52"/>
        <end position="79"/>
    </location>
</feature>
<dbReference type="InterPro" id="IPR001073">
    <property type="entry name" value="C1q_dom"/>
</dbReference>
<dbReference type="GO" id="GO:0005576">
    <property type="term" value="C:extracellular region"/>
    <property type="evidence" value="ECO:0007669"/>
    <property type="project" value="UniProtKB-SubCell"/>
</dbReference>
<dbReference type="Gene3D" id="2.60.120.40">
    <property type="match status" value="1"/>
</dbReference>
<evidence type="ECO:0000256" key="4">
    <source>
        <dbReference type="SAM" id="Coils"/>
    </source>
</evidence>
<dbReference type="AlphaFoldDB" id="A0A8S3Q7X6"/>
<evidence type="ECO:0000313" key="7">
    <source>
        <dbReference type="EMBL" id="CAG2192961.1"/>
    </source>
</evidence>
<keyword evidence="3 5" id="KW-0732">Signal</keyword>
<evidence type="ECO:0000256" key="5">
    <source>
        <dbReference type="SAM" id="SignalP"/>
    </source>
</evidence>
<keyword evidence="2" id="KW-0964">Secreted</keyword>
<dbReference type="PANTHER" id="PTHR22923:SF116">
    <property type="entry name" value="C1Q DOMAIN-CONTAINING PROTEIN"/>
    <property type="match status" value="1"/>
</dbReference>
<evidence type="ECO:0000256" key="1">
    <source>
        <dbReference type="ARBA" id="ARBA00004613"/>
    </source>
</evidence>
<name>A0A8S3Q7X6_MYTED</name>
<dbReference type="Pfam" id="PF00386">
    <property type="entry name" value="C1q"/>
    <property type="match status" value="1"/>
</dbReference>
<proteinExistence type="predicted"/>
<dbReference type="Proteomes" id="UP000683360">
    <property type="component" value="Unassembled WGS sequence"/>
</dbReference>
<evidence type="ECO:0000313" key="8">
    <source>
        <dbReference type="Proteomes" id="UP000683360"/>
    </source>
</evidence>
<dbReference type="PRINTS" id="PR00007">
    <property type="entry name" value="COMPLEMNTC1Q"/>
</dbReference>
<protein>
    <submittedName>
        <fullName evidence="7">COL8A</fullName>
    </submittedName>
</protein>
<dbReference type="EMBL" id="CAJPWZ010000458">
    <property type="protein sequence ID" value="CAG2192961.1"/>
    <property type="molecule type" value="Genomic_DNA"/>
</dbReference>
<comment type="subcellular location">
    <subcellularLocation>
        <location evidence="1">Secreted</location>
    </subcellularLocation>
</comment>
<feature type="chain" id="PRO_5035818442" evidence="5">
    <location>
        <begin position="21"/>
        <end position="276"/>
    </location>
</feature>
<feature type="domain" description="C1q" evidence="6">
    <location>
        <begin position="137"/>
        <end position="276"/>
    </location>
</feature>
<dbReference type="InterPro" id="IPR008983">
    <property type="entry name" value="Tumour_necrosis_fac-like_dom"/>
</dbReference>
<keyword evidence="8" id="KW-1185">Reference proteome</keyword>
<accession>A0A8S3Q7X6</accession>
<evidence type="ECO:0000256" key="2">
    <source>
        <dbReference type="ARBA" id="ARBA00022525"/>
    </source>
</evidence>
<sequence length="276" mass="30450">MATRVIVILFAEAFVIVASAKSEKFDLYSEILQIHKTMKAQGIVMKAQGIEISHLKDTVKNQQTEIERLNAIITNLQTVNTEMNVGAIQTDHDSMSHDNGSKPESVQVGDEVHHDEIEKEKPRVKLSRLITQADVFVQPSTVAFYAQLTTIETNVGMHHPIVFDHVILNIGKGYNKYTGTFTAPVSGIYVFTFTLYPNRYSSIAVNIFKNSEVIAQSYIEMTSGMLSGTTPIAVVDMNVGDAAFVRTSSIHQPHGDVFSDVNVKSSFAGWKIAVAN</sequence>
<dbReference type="PROSITE" id="PS50871">
    <property type="entry name" value="C1Q"/>
    <property type="match status" value="1"/>
</dbReference>
<comment type="caution">
    <text evidence="7">The sequence shown here is derived from an EMBL/GenBank/DDBJ whole genome shotgun (WGS) entry which is preliminary data.</text>
</comment>
<dbReference type="SMART" id="SM00110">
    <property type="entry name" value="C1Q"/>
    <property type="match status" value="1"/>
</dbReference>
<dbReference type="OrthoDB" id="6151356at2759"/>
<dbReference type="SUPFAM" id="SSF49842">
    <property type="entry name" value="TNF-like"/>
    <property type="match status" value="1"/>
</dbReference>
<evidence type="ECO:0000259" key="6">
    <source>
        <dbReference type="PROSITE" id="PS50871"/>
    </source>
</evidence>